<reference evidence="1 2" key="1">
    <citation type="journal article" date="2011" name="Appl. Environ. Microbiol.">
        <title>Novel Virulent and Broad-Host-Range Erwinia amylovora Bacteriophages Reveal a High Degree of Mosaicism and a Relationship to Enterobacteriaceae Phages.</title>
        <authorList>
            <person name="Born Y."/>
            <person name="Fieseler L."/>
            <person name="Marazzi J."/>
            <person name="Lurz R."/>
            <person name="Duffy B."/>
            <person name="Loessner M.J."/>
        </authorList>
    </citation>
    <scope>NUCLEOTIDE SEQUENCE [LARGE SCALE GENOMIC DNA]</scope>
</reference>
<dbReference type="GeneID" id="14013699"/>
<evidence type="ECO:0000313" key="1">
    <source>
        <dbReference type="EMBL" id="AEJ81530.1"/>
    </source>
</evidence>
<dbReference type="RefSeq" id="YP_007005747.1">
    <property type="nucleotide sequence ID" value="NC_019514.1"/>
</dbReference>
<dbReference type="Proteomes" id="UP000008893">
    <property type="component" value="Segment"/>
</dbReference>
<dbReference type="KEGG" id="vg:14013699"/>
<dbReference type="EMBL" id="HQ728266">
    <property type="protein sequence ID" value="AEJ81530.1"/>
    <property type="molecule type" value="Genomic_DNA"/>
</dbReference>
<evidence type="ECO:0000313" key="2">
    <source>
        <dbReference type="Proteomes" id="UP000008893"/>
    </source>
</evidence>
<organism evidence="1 2">
    <name type="scientific">Erwinia phage vB_EamP-S6</name>
    <dbReference type="NCBI Taxonomy" id="1051675"/>
    <lineage>
        <taxon>Viruses</taxon>
        <taxon>Duplodnaviria</taxon>
        <taxon>Heunggongvirae</taxon>
        <taxon>Uroviricota</taxon>
        <taxon>Caudoviricetes</taxon>
        <taxon>Schitoviridae</taxon>
        <taxon>Waedenswilvirus</taxon>
        <taxon>Waedenswilvirus S6</taxon>
    </lineage>
</organism>
<sequence>MNIHEIIRYYLPYFDSHNRKSFDQRLYLTSRTISRRQYARMWEPCLLEHLHGNR</sequence>
<proteinExistence type="predicted"/>
<name>G0YQA3_9CAUD</name>
<protein>
    <submittedName>
        <fullName evidence="1">Gp011</fullName>
    </submittedName>
</protein>
<keyword evidence="2" id="KW-1185">Reference proteome</keyword>
<accession>G0YQA3</accession>